<dbReference type="GeneTree" id="ENSGT00940000157961"/>
<dbReference type="GO" id="GO:0005737">
    <property type="term" value="C:cytoplasm"/>
    <property type="evidence" value="ECO:0007669"/>
    <property type="project" value="TreeGrafter"/>
</dbReference>
<dbReference type="GO" id="GO:0015629">
    <property type="term" value="C:actin cytoskeleton"/>
    <property type="evidence" value="ECO:0007669"/>
    <property type="project" value="TreeGrafter"/>
</dbReference>
<dbReference type="Pfam" id="PF03915">
    <property type="entry name" value="AIP3"/>
    <property type="match status" value="1"/>
</dbReference>
<feature type="region of interest" description="Disordered" evidence="3">
    <location>
        <begin position="485"/>
        <end position="537"/>
    </location>
</feature>
<feature type="compositionally biased region" description="Gly residues" evidence="3">
    <location>
        <begin position="549"/>
        <end position="561"/>
    </location>
</feature>
<dbReference type="Ensembl" id="ENSSAUT00010059710.1">
    <property type="protein sequence ID" value="ENSSAUP00010056854.1"/>
    <property type="gene ID" value="ENSSAUG00010023262.1"/>
</dbReference>
<gene>
    <name evidence="5" type="primary">SRCIN1</name>
</gene>
<reference evidence="5" key="1">
    <citation type="submission" date="2021-04" db="EMBL/GenBank/DDBJ databases">
        <authorList>
            <consortium name="Wellcome Sanger Institute Data Sharing"/>
        </authorList>
    </citation>
    <scope>NUCLEOTIDE SEQUENCE [LARGE SCALE GENOMIC DNA]</scope>
</reference>
<dbReference type="InterPro" id="IPR051825">
    <property type="entry name" value="SRCIN1"/>
</dbReference>
<dbReference type="InterPro" id="IPR022782">
    <property type="entry name" value="AIP3-like_C"/>
</dbReference>
<evidence type="ECO:0000259" key="4">
    <source>
        <dbReference type="Pfam" id="PF03915"/>
    </source>
</evidence>
<name>A0A671Y041_SPAAU</name>
<feature type="region of interest" description="Disordered" evidence="3">
    <location>
        <begin position="547"/>
        <end position="566"/>
    </location>
</feature>
<feature type="compositionally biased region" description="Low complexity" evidence="3">
    <location>
        <begin position="335"/>
        <end position="358"/>
    </location>
</feature>
<feature type="compositionally biased region" description="Polar residues" evidence="3">
    <location>
        <begin position="44"/>
        <end position="54"/>
    </location>
</feature>
<feature type="compositionally biased region" description="Basic residues" evidence="3">
    <location>
        <begin position="1"/>
        <end position="15"/>
    </location>
</feature>
<feature type="region of interest" description="Disordered" evidence="3">
    <location>
        <begin position="594"/>
        <end position="638"/>
    </location>
</feature>
<feature type="compositionally biased region" description="Basic and acidic residues" evidence="3">
    <location>
        <begin position="842"/>
        <end position="852"/>
    </location>
</feature>
<protein>
    <submittedName>
        <fullName evidence="5">SRC kinase signaling inhibitor 1</fullName>
    </submittedName>
</protein>
<dbReference type="PANTHER" id="PTHR22741:SF5">
    <property type="entry name" value="SRC KINASE SIGNALING INHIBITOR 1"/>
    <property type="match status" value="1"/>
</dbReference>
<accession>A0A671Y041</accession>
<evidence type="ECO:0000313" key="6">
    <source>
        <dbReference type="Proteomes" id="UP000472265"/>
    </source>
</evidence>
<feature type="region of interest" description="Disordered" evidence="3">
    <location>
        <begin position="91"/>
        <end position="111"/>
    </location>
</feature>
<keyword evidence="6" id="KW-1185">Reference proteome</keyword>
<dbReference type="GO" id="GO:0014069">
    <property type="term" value="C:postsynaptic density"/>
    <property type="evidence" value="ECO:0007669"/>
    <property type="project" value="TreeGrafter"/>
</dbReference>
<feature type="region of interest" description="Disordered" evidence="3">
    <location>
        <begin position="1"/>
        <end position="57"/>
    </location>
</feature>
<feature type="compositionally biased region" description="Low complexity" evidence="3">
    <location>
        <begin position="304"/>
        <end position="324"/>
    </location>
</feature>
<feature type="region of interest" description="Disordered" evidence="3">
    <location>
        <begin position="830"/>
        <end position="856"/>
    </location>
</feature>
<feature type="region of interest" description="Disordered" evidence="3">
    <location>
        <begin position="1007"/>
        <end position="1031"/>
    </location>
</feature>
<sequence length="1139" mass="125643">RSSAPHKKCREKRKGPMISAGDAEFPRDYHTLAGGGRGARRFPDNTNGGFTSSSLDRRHNSVAAKSLEALNSIHKADIERQRDALMDLQKNKYSNSPGSLSQGSVPAGRQQQPNYWSFKTRTPRVTRLSPTQPALADQASRVSFASAENLETMSEPDIPIGFNRMNRLRQSLPLARSSSQAKLRAPGILFLQLGEETRRVHLTHELTSLDTLRALIVHMFPQRLTMAMLRSPSTALLIKDETRNVFYELEDPRDVQDRCVIKIYCKEPIYGTYPGHHNPHLANGDLRREMVYAPQDSPPNRRLSNPPMSSQHSSSSASPQASPSRARLLYSGGRPSSYSHHSSPHQQPQLHQPHHTQQAFVASSSAILERRDVKPDDEVGGSRSMVLLRGDERGGGGIYADPYSLGPDPSRLSLAGGPHSPLPARADPYGSLYRRAGSMRSLTSYTAAALQGELMESGALYRPGGPLYNDAYAASMLAMGLRVPPPSSPQKIPDMRDSYGGTMPGRGSPGRQSLRRDSVTSSVFGDSPKARGQGSGLGLTSEQLCLMAGPGGEGGGTGGFGSPLLGNETETRERMEAMEKQIASLTGLLQRVLSRAPEAESPEKIESASDCSGTDSKSLTPSAPLALMPPPPSGAHQPVTVSRLQMQLHLQGLQQNTNALRKQLSQLRNMQLENQDSVLSLLRQTESELSLMMLDAMRTQEDPLQRQRLLVEEERLKYLNQEELLIQQLHDLEKSVEELQRNSSVNHGLVTEQDVEQKSKELRMLGETLTELKNQFPSLQSKMRVVLRVEVEAVKFLKEEPHRLDALLKRCNTMTDALSTLRRQVTEGVWKSPEDLSNQSQKRADDMSRTSDLDILNSPPLSLTDLTTSSGLANWMPVSAGDADGSGPEQDIQPSMGFRNRVLDELPSRRPADKSVSAEVRLAAERDWEEKRASLTQFSAQDINRLLEETQAELMKAIPDLDFAARHINKPAVPPKPQITIPITSTTATSSAAGTTGMDLNVARYRTEKPSKSPPPPPPRRSFPSAHGLTTNRTGEVIVTNKNLKMEEDGELPKTLVKLRRTPSDTPRPASTPPVIAASAIQDEDDEEKIIAELEVCLVKLPNRDFKLFIPDFPSEKERVNKVHSSCKNWAGRKHRFRL</sequence>
<proteinExistence type="predicted"/>
<reference evidence="5" key="3">
    <citation type="submission" date="2025-09" db="UniProtKB">
        <authorList>
            <consortium name="Ensembl"/>
        </authorList>
    </citation>
    <scope>IDENTIFICATION</scope>
</reference>
<evidence type="ECO:0000256" key="1">
    <source>
        <dbReference type="ARBA" id="ARBA00023054"/>
    </source>
</evidence>
<dbReference type="AlphaFoldDB" id="A0A671Y041"/>
<feature type="compositionally biased region" description="Pro residues" evidence="3">
    <location>
        <begin position="1012"/>
        <end position="1021"/>
    </location>
</feature>
<feature type="domain" description="Actin interacting protein 3-like C-terminal" evidence="4">
    <location>
        <begin position="190"/>
        <end position="264"/>
    </location>
</feature>
<dbReference type="PANTHER" id="PTHR22741">
    <property type="entry name" value="P140CAP/SNIP-RELATED"/>
    <property type="match status" value="1"/>
</dbReference>
<dbReference type="Proteomes" id="UP000472265">
    <property type="component" value="Chromosome 20"/>
</dbReference>
<feature type="coiled-coil region" evidence="2">
    <location>
        <begin position="722"/>
        <end position="775"/>
    </location>
</feature>
<organism evidence="5 6">
    <name type="scientific">Sparus aurata</name>
    <name type="common">Gilthead sea bream</name>
    <dbReference type="NCBI Taxonomy" id="8175"/>
    <lineage>
        <taxon>Eukaryota</taxon>
        <taxon>Metazoa</taxon>
        <taxon>Chordata</taxon>
        <taxon>Craniata</taxon>
        <taxon>Vertebrata</taxon>
        <taxon>Euteleostomi</taxon>
        <taxon>Actinopterygii</taxon>
        <taxon>Neopterygii</taxon>
        <taxon>Teleostei</taxon>
        <taxon>Neoteleostei</taxon>
        <taxon>Acanthomorphata</taxon>
        <taxon>Eupercaria</taxon>
        <taxon>Spariformes</taxon>
        <taxon>Sparidae</taxon>
        <taxon>Sparus</taxon>
    </lineage>
</organism>
<keyword evidence="1 2" id="KW-0175">Coiled coil</keyword>
<feature type="compositionally biased region" description="Basic and acidic residues" evidence="3">
    <location>
        <begin position="597"/>
        <end position="607"/>
    </location>
</feature>
<evidence type="ECO:0000256" key="2">
    <source>
        <dbReference type="SAM" id="Coils"/>
    </source>
</evidence>
<evidence type="ECO:0000256" key="3">
    <source>
        <dbReference type="SAM" id="MobiDB-lite"/>
    </source>
</evidence>
<dbReference type="Gene3D" id="1.20.58.1540">
    <property type="entry name" value="Actin interacting protein 3, C-terminal domain"/>
    <property type="match status" value="1"/>
</dbReference>
<feature type="region of interest" description="Disordered" evidence="3">
    <location>
        <begin position="292"/>
        <end position="359"/>
    </location>
</feature>
<evidence type="ECO:0000313" key="5">
    <source>
        <dbReference type="Ensembl" id="ENSSAUP00010056854.1"/>
    </source>
</evidence>
<dbReference type="GO" id="GO:0061001">
    <property type="term" value="P:regulation of dendritic spine morphogenesis"/>
    <property type="evidence" value="ECO:0007669"/>
    <property type="project" value="TreeGrafter"/>
</dbReference>
<reference evidence="5" key="2">
    <citation type="submission" date="2025-08" db="UniProtKB">
        <authorList>
            <consortium name="Ensembl"/>
        </authorList>
    </citation>
    <scope>IDENTIFICATION</scope>
</reference>